<comment type="caution">
    <text evidence="7">The sequence shown here is derived from an EMBL/GenBank/DDBJ whole genome shotgun (WGS) entry which is preliminary data.</text>
</comment>
<dbReference type="RefSeq" id="WP_355668478.1">
    <property type="nucleotide sequence ID" value="NZ_JBEXRX010000286.1"/>
</dbReference>
<dbReference type="Pfam" id="PF07690">
    <property type="entry name" value="MFS_1"/>
    <property type="match status" value="1"/>
</dbReference>
<feature type="transmembrane region" description="Helical" evidence="5">
    <location>
        <begin position="85"/>
        <end position="102"/>
    </location>
</feature>
<evidence type="ECO:0000259" key="6">
    <source>
        <dbReference type="PROSITE" id="PS50850"/>
    </source>
</evidence>
<feature type="transmembrane region" description="Helical" evidence="5">
    <location>
        <begin position="207"/>
        <end position="225"/>
    </location>
</feature>
<dbReference type="Gene3D" id="1.20.1250.20">
    <property type="entry name" value="MFS general substrate transporter like domains"/>
    <property type="match status" value="2"/>
</dbReference>
<feature type="transmembrane region" description="Helical" evidence="5">
    <location>
        <begin position="245"/>
        <end position="266"/>
    </location>
</feature>
<dbReference type="PANTHER" id="PTHR23514">
    <property type="entry name" value="BYPASS OF STOP CODON PROTEIN 6"/>
    <property type="match status" value="1"/>
</dbReference>
<dbReference type="PROSITE" id="PS50850">
    <property type="entry name" value="MFS"/>
    <property type="match status" value="1"/>
</dbReference>
<evidence type="ECO:0000313" key="8">
    <source>
        <dbReference type="Proteomes" id="UP001550348"/>
    </source>
</evidence>
<evidence type="ECO:0000256" key="1">
    <source>
        <dbReference type="ARBA" id="ARBA00004651"/>
    </source>
</evidence>
<evidence type="ECO:0000313" key="7">
    <source>
        <dbReference type="EMBL" id="MEU0157009.1"/>
    </source>
</evidence>
<protein>
    <submittedName>
        <fullName evidence="7">MFS transporter</fullName>
    </submittedName>
</protein>
<name>A0ABV2VW39_9ACTN</name>
<feature type="transmembrane region" description="Helical" evidence="5">
    <location>
        <begin position="336"/>
        <end position="360"/>
    </location>
</feature>
<keyword evidence="4 5" id="KW-0472">Membrane</keyword>
<dbReference type="EMBL" id="JBEXRX010000286">
    <property type="protein sequence ID" value="MEU0157009.1"/>
    <property type="molecule type" value="Genomic_DNA"/>
</dbReference>
<dbReference type="PANTHER" id="PTHR23514:SF13">
    <property type="entry name" value="INNER MEMBRANE PROTEIN YBJJ"/>
    <property type="match status" value="1"/>
</dbReference>
<proteinExistence type="predicted"/>
<feature type="transmembrane region" description="Helical" evidence="5">
    <location>
        <begin position="278"/>
        <end position="300"/>
    </location>
</feature>
<keyword evidence="2 5" id="KW-0812">Transmembrane</keyword>
<reference evidence="7 8" key="1">
    <citation type="submission" date="2024-06" db="EMBL/GenBank/DDBJ databases">
        <title>The Natural Products Discovery Center: Release of the First 8490 Sequenced Strains for Exploring Actinobacteria Biosynthetic Diversity.</title>
        <authorList>
            <person name="Kalkreuter E."/>
            <person name="Kautsar S.A."/>
            <person name="Yang D."/>
            <person name="Bader C.D."/>
            <person name="Teijaro C.N."/>
            <person name="Fluegel L."/>
            <person name="Davis C.M."/>
            <person name="Simpson J.R."/>
            <person name="Lauterbach L."/>
            <person name="Steele A.D."/>
            <person name="Gui C."/>
            <person name="Meng S."/>
            <person name="Li G."/>
            <person name="Viehrig K."/>
            <person name="Ye F."/>
            <person name="Su P."/>
            <person name="Kiefer A.F."/>
            <person name="Nichols A."/>
            <person name="Cepeda A.J."/>
            <person name="Yan W."/>
            <person name="Fan B."/>
            <person name="Jiang Y."/>
            <person name="Adhikari A."/>
            <person name="Zheng C.-J."/>
            <person name="Schuster L."/>
            <person name="Cowan T.M."/>
            <person name="Smanski M.J."/>
            <person name="Chevrette M.G."/>
            <person name="De Carvalho L.P.S."/>
            <person name="Shen B."/>
        </authorList>
    </citation>
    <scope>NUCLEOTIDE SEQUENCE [LARGE SCALE GENOMIC DNA]</scope>
    <source>
        <strain evidence="7 8">NPDC006286</strain>
    </source>
</reference>
<dbReference type="Proteomes" id="UP001550348">
    <property type="component" value="Unassembled WGS sequence"/>
</dbReference>
<dbReference type="InterPro" id="IPR011701">
    <property type="entry name" value="MFS"/>
</dbReference>
<gene>
    <name evidence="7" type="ORF">ABZ071_35165</name>
</gene>
<accession>A0ABV2VW39</accession>
<evidence type="ECO:0000256" key="3">
    <source>
        <dbReference type="ARBA" id="ARBA00022989"/>
    </source>
</evidence>
<feature type="transmembrane region" description="Helical" evidence="5">
    <location>
        <begin position="108"/>
        <end position="127"/>
    </location>
</feature>
<feature type="transmembrane region" description="Helical" evidence="5">
    <location>
        <begin position="21"/>
        <end position="41"/>
    </location>
</feature>
<feature type="transmembrane region" description="Helical" evidence="5">
    <location>
        <begin position="148"/>
        <end position="169"/>
    </location>
</feature>
<feature type="transmembrane region" description="Helical" evidence="5">
    <location>
        <begin position="53"/>
        <end position="78"/>
    </location>
</feature>
<feature type="domain" description="Major facilitator superfamily (MFS) profile" evidence="6">
    <location>
        <begin position="211"/>
        <end position="391"/>
    </location>
</feature>
<evidence type="ECO:0000256" key="4">
    <source>
        <dbReference type="ARBA" id="ARBA00023136"/>
    </source>
</evidence>
<organism evidence="7 8">
    <name type="scientific">Micromonospora fulviviridis</name>
    <dbReference type="NCBI Taxonomy" id="47860"/>
    <lineage>
        <taxon>Bacteria</taxon>
        <taxon>Bacillati</taxon>
        <taxon>Actinomycetota</taxon>
        <taxon>Actinomycetes</taxon>
        <taxon>Micromonosporales</taxon>
        <taxon>Micromonosporaceae</taxon>
        <taxon>Micromonospora</taxon>
    </lineage>
</organism>
<keyword evidence="3 5" id="KW-1133">Transmembrane helix</keyword>
<feature type="transmembrane region" description="Helical" evidence="5">
    <location>
        <begin position="175"/>
        <end position="195"/>
    </location>
</feature>
<comment type="subcellular location">
    <subcellularLocation>
        <location evidence="1">Cell membrane</location>
        <topology evidence="1">Multi-pass membrane protein</topology>
    </subcellularLocation>
</comment>
<sequence>MTLEARYVRDGTTRRLKRSRYAVASLFFLLGFGFGSWAVRIPDIQNRFGLSKAVLGMALFALAIGSLIGMPLAGFLAARFDGARLTRACAVTLAVMIALPPFSLGLPGLAVVLCLFGAANGALGVTMNTQASALERLLGRPVLSSCHGVFSIGGLLGSLSSGAIATAGLPVTVHLPIVSLALLALSVSGGPYLIPTEPAQRSPAFSRPSRALLAFGVLAFCVLFAEGSVTDWSAVYLREHLLASPVGAAMGYSGFAMAMALGRLSGDRLATAWGPRRLVQCAGTVAVLGSASILLAPAVWLAVVGFALLGAGLSVIFPIALSGAARRNETQPSSAIAAVSTVGYLGFLLGPPLIGFLAQLTNLRGSLLIMLLCAAAVLPLSLALRGRRVTG</sequence>
<dbReference type="InterPro" id="IPR036259">
    <property type="entry name" value="MFS_trans_sf"/>
</dbReference>
<dbReference type="CDD" id="cd17393">
    <property type="entry name" value="MFS_MosC_like"/>
    <property type="match status" value="1"/>
</dbReference>
<evidence type="ECO:0000256" key="5">
    <source>
        <dbReference type="SAM" id="Phobius"/>
    </source>
</evidence>
<feature type="transmembrane region" description="Helical" evidence="5">
    <location>
        <begin position="366"/>
        <end position="384"/>
    </location>
</feature>
<feature type="transmembrane region" description="Helical" evidence="5">
    <location>
        <begin position="306"/>
        <end position="324"/>
    </location>
</feature>
<evidence type="ECO:0000256" key="2">
    <source>
        <dbReference type="ARBA" id="ARBA00022692"/>
    </source>
</evidence>
<dbReference type="SUPFAM" id="SSF103473">
    <property type="entry name" value="MFS general substrate transporter"/>
    <property type="match status" value="1"/>
</dbReference>
<dbReference type="InterPro" id="IPR020846">
    <property type="entry name" value="MFS_dom"/>
</dbReference>
<keyword evidence="8" id="KW-1185">Reference proteome</keyword>
<dbReference type="InterPro" id="IPR051788">
    <property type="entry name" value="MFS_Transporter"/>
</dbReference>